<keyword evidence="2" id="KW-1185">Reference proteome</keyword>
<accession>A0A183TP77</accession>
<proteinExistence type="predicted"/>
<sequence length="312" mass="35045">MRAEVVFRHLRSKIFLVNSDIQYALELDPHQLAAQDLLIKLQTYGQRLCMRSQFLSAIGRPEDARVLILKAAELKAFRIPLRLAEIKAHRAAGQLTEALEDLIDLVQDPCFSSVNELDYGVKAETAKELAWALDGLDVEDFYRCQSSTALDYFGGALDILPRDLKPYILKKADCLFAHGQTLEAINLYMRAKDLLIGKASLTAMRTDAHIGRHICLAWQELAKKASVAGDWERALDCLSLGLPYAADCPTPWIERAGLNFFLQRKREAINDTRTALSILLRLRNTGGLYKLQRSKLKSLFSTFCPSFGSLLS</sequence>
<organism evidence="3">
    <name type="scientific">Schistocephalus solidus</name>
    <name type="common">Tapeworm</name>
    <dbReference type="NCBI Taxonomy" id="70667"/>
    <lineage>
        <taxon>Eukaryota</taxon>
        <taxon>Metazoa</taxon>
        <taxon>Spiralia</taxon>
        <taxon>Lophotrochozoa</taxon>
        <taxon>Platyhelminthes</taxon>
        <taxon>Cestoda</taxon>
        <taxon>Eucestoda</taxon>
        <taxon>Diphyllobothriidea</taxon>
        <taxon>Diphyllobothriidae</taxon>
        <taxon>Schistocephalus</taxon>
    </lineage>
</organism>
<protein>
    <submittedName>
        <fullName evidence="3">Tetratricopeptide repeat protein</fullName>
    </submittedName>
</protein>
<evidence type="ECO:0000313" key="3">
    <source>
        <dbReference type="WBParaSite" id="SSLN_0001895801-mRNA-1"/>
    </source>
</evidence>
<dbReference type="InterPro" id="IPR011990">
    <property type="entry name" value="TPR-like_helical_dom_sf"/>
</dbReference>
<dbReference type="EMBL" id="UYSU01044055">
    <property type="protein sequence ID" value="VDM04662.1"/>
    <property type="molecule type" value="Genomic_DNA"/>
</dbReference>
<dbReference type="AlphaFoldDB" id="A0A183TP77"/>
<name>A0A183TP77_SCHSO</name>
<evidence type="ECO:0000313" key="2">
    <source>
        <dbReference type="Proteomes" id="UP000275846"/>
    </source>
</evidence>
<gene>
    <name evidence="1" type="ORF">SSLN_LOCUS18276</name>
</gene>
<dbReference type="Proteomes" id="UP000275846">
    <property type="component" value="Unassembled WGS sequence"/>
</dbReference>
<dbReference type="WBParaSite" id="SSLN_0001895801-mRNA-1">
    <property type="protein sequence ID" value="SSLN_0001895801-mRNA-1"/>
    <property type="gene ID" value="SSLN_0001895801"/>
</dbReference>
<dbReference type="Gene3D" id="1.25.40.10">
    <property type="entry name" value="Tetratricopeptide repeat domain"/>
    <property type="match status" value="1"/>
</dbReference>
<evidence type="ECO:0000313" key="1">
    <source>
        <dbReference type="EMBL" id="VDM04662.1"/>
    </source>
</evidence>
<reference evidence="3" key="1">
    <citation type="submission" date="2016-06" db="UniProtKB">
        <authorList>
            <consortium name="WormBaseParasite"/>
        </authorList>
    </citation>
    <scope>IDENTIFICATION</scope>
</reference>
<reference evidence="1 2" key="2">
    <citation type="submission" date="2018-11" db="EMBL/GenBank/DDBJ databases">
        <authorList>
            <consortium name="Pathogen Informatics"/>
        </authorList>
    </citation>
    <scope>NUCLEOTIDE SEQUENCE [LARGE SCALE GENOMIC DNA]</scope>
    <source>
        <strain evidence="1 2">NST_G2</strain>
    </source>
</reference>
<dbReference type="OrthoDB" id="6262059at2759"/>
<dbReference type="SUPFAM" id="SSF48452">
    <property type="entry name" value="TPR-like"/>
    <property type="match status" value="2"/>
</dbReference>